<keyword evidence="3" id="KW-1185">Reference proteome</keyword>
<proteinExistence type="predicted"/>
<sequence>MIVLLSFLCALGFVAVHIASKYLTFLHVIPRSKLLSGMGGVSVAYIFIHILPELNAYQYELNSGDTSGLFMDNPVYFVAMIGLAVFYGLEKMGKVVRNTPSKAKKHPFPWLFWIHMFSFFTYNFLIGYLLIQEESNNVTELTLYFFALSLHFLSNDQGLRQDHQRMYDHYGRWLLAAAVLIGWTVGFIFSMGENIVTLLFSFLAGGIILNVLKEELPEEKESNFWAFAVGLIFYAALLSFI</sequence>
<comment type="caution">
    <text evidence="2">The sequence shown here is derived from an EMBL/GenBank/DDBJ whole genome shotgun (WGS) entry which is preliminary data.</text>
</comment>
<keyword evidence="1" id="KW-0472">Membrane</keyword>
<organism evidence="2 3">
    <name type="scientific">Thalassorhabdus alkalitolerans</name>
    <dbReference type="NCBI Taxonomy" id="2282697"/>
    <lineage>
        <taxon>Bacteria</taxon>
        <taxon>Bacillati</taxon>
        <taxon>Bacillota</taxon>
        <taxon>Bacilli</taxon>
        <taxon>Bacillales</taxon>
        <taxon>Bacillaceae</taxon>
        <taxon>Thalassorhabdus</taxon>
    </lineage>
</organism>
<keyword evidence="1" id="KW-0812">Transmembrane</keyword>
<keyword evidence="1" id="KW-1133">Transmembrane helix</keyword>
<dbReference type="EMBL" id="JBHSOZ010000003">
    <property type="protein sequence ID" value="MFC5712367.1"/>
    <property type="molecule type" value="Genomic_DNA"/>
</dbReference>
<evidence type="ECO:0000256" key="1">
    <source>
        <dbReference type="SAM" id="Phobius"/>
    </source>
</evidence>
<evidence type="ECO:0000313" key="3">
    <source>
        <dbReference type="Proteomes" id="UP001596142"/>
    </source>
</evidence>
<feature type="transmembrane region" description="Helical" evidence="1">
    <location>
        <begin position="224"/>
        <end position="240"/>
    </location>
</feature>
<feature type="transmembrane region" description="Helical" evidence="1">
    <location>
        <begin position="173"/>
        <end position="189"/>
    </location>
</feature>
<reference evidence="3" key="1">
    <citation type="journal article" date="2019" name="Int. J. Syst. Evol. Microbiol.">
        <title>The Global Catalogue of Microorganisms (GCM) 10K type strain sequencing project: providing services to taxonomists for standard genome sequencing and annotation.</title>
        <authorList>
            <consortium name="The Broad Institute Genomics Platform"/>
            <consortium name="The Broad Institute Genome Sequencing Center for Infectious Disease"/>
            <person name="Wu L."/>
            <person name="Ma J."/>
        </authorList>
    </citation>
    <scope>NUCLEOTIDE SEQUENCE [LARGE SCALE GENOMIC DNA]</scope>
    <source>
        <strain evidence="3">CECT 7184</strain>
    </source>
</reference>
<dbReference type="Proteomes" id="UP001596142">
    <property type="component" value="Unassembled WGS sequence"/>
</dbReference>
<feature type="transmembrane region" description="Helical" evidence="1">
    <location>
        <begin position="110"/>
        <end position="131"/>
    </location>
</feature>
<evidence type="ECO:0000313" key="2">
    <source>
        <dbReference type="EMBL" id="MFC5712367.1"/>
    </source>
</evidence>
<evidence type="ECO:0008006" key="4">
    <source>
        <dbReference type="Google" id="ProtNLM"/>
    </source>
</evidence>
<accession>A0ABW0YLU1</accession>
<protein>
    <recommendedName>
        <fullName evidence="4">ZIP Zinc transporter</fullName>
    </recommendedName>
</protein>
<name>A0ABW0YLU1_9BACI</name>
<feature type="transmembrane region" description="Helical" evidence="1">
    <location>
        <begin position="73"/>
        <end position="89"/>
    </location>
</feature>
<feature type="transmembrane region" description="Helical" evidence="1">
    <location>
        <begin position="195"/>
        <end position="212"/>
    </location>
</feature>
<dbReference type="RefSeq" id="WP_385939479.1">
    <property type="nucleotide sequence ID" value="NZ_JBHSOZ010000003.1"/>
</dbReference>
<gene>
    <name evidence="2" type="ORF">ACFPU1_06205</name>
</gene>